<evidence type="ECO:0000256" key="1">
    <source>
        <dbReference type="SAM" id="MobiDB-lite"/>
    </source>
</evidence>
<comment type="caution">
    <text evidence="2">The sequence shown here is derived from an EMBL/GenBank/DDBJ whole genome shotgun (WGS) entry which is preliminary data.</text>
</comment>
<dbReference type="AlphaFoldDB" id="A0A1V8TJC5"/>
<accession>A0A1V8TJC5</accession>
<keyword evidence="3" id="KW-1185">Reference proteome</keyword>
<feature type="compositionally biased region" description="Low complexity" evidence="1">
    <location>
        <begin position="154"/>
        <end position="171"/>
    </location>
</feature>
<dbReference type="Proteomes" id="UP000192596">
    <property type="component" value="Unassembled WGS sequence"/>
</dbReference>
<dbReference type="OrthoDB" id="371463at2759"/>
<feature type="compositionally biased region" description="Polar residues" evidence="1">
    <location>
        <begin position="461"/>
        <end position="478"/>
    </location>
</feature>
<feature type="compositionally biased region" description="Polar residues" evidence="1">
    <location>
        <begin position="205"/>
        <end position="217"/>
    </location>
</feature>
<feature type="compositionally biased region" description="Polar residues" evidence="1">
    <location>
        <begin position="504"/>
        <end position="520"/>
    </location>
</feature>
<evidence type="ECO:0000313" key="2">
    <source>
        <dbReference type="EMBL" id="OQO11485.1"/>
    </source>
</evidence>
<organism evidence="2 3">
    <name type="scientific">Cryoendolithus antarcticus</name>
    <dbReference type="NCBI Taxonomy" id="1507870"/>
    <lineage>
        <taxon>Eukaryota</taxon>
        <taxon>Fungi</taxon>
        <taxon>Dikarya</taxon>
        <taxon>Ascomycota</taxon>
        <taxon>Pezizomycotina</taxon>
        <taxon>Dothideomycetes</taxon>
        <taxon>Dothideomycetidae</taxon>
        <taxon>Cladosporiales</taxon>
        <taxon>Cladosporiaceae</taxon>
        <taxon>Cryoendolithus</taxon>
    </lineage>
</organism>
<protein>
    <submittedName>
        <fullName evidence="2">Uncharacterized protein</fullName>
    </submittedName>
</protein>
<feature type="compositionally biased region" description="Polar residues" evidence="1">
    <location>
        <begin position="486"/>
        <end position="496"/>
    </location>
</feature>
<sequence length="612" mass="65934">MPVYLLHGFRWPRPLIRVHIIFQNLDDAAAEWLVAPQTTLTLLQNFHELYPESMEHLHHLRFVEQYDPNDVSSSASSQPYAYVADVCEEIKLGIDVEDVRGKGLSNDQWAAMMDLRDKVAPEEKVAWYIVVCGDEERWAPPTMSVLNSGGSVRAPSQNVSSASSSQGSSGPTGKPATPPESQPRGLRKLLSGRLGRRKSRASVVEQPNGNSVSEQSSAPPPVPTTKTFQAQPPSEERSGRSPGPPGPMKLQTSNLPYTNGFPKSASTAHLPPILQADEEHEVIMGPEDDMEEDEMSAEPPVVKSRTYKNSDLPTEKKKKRRSLPGFALSPRNSSPDMPRNMSPLARQGNAFAAQQDRAESPLRQSVAGAGVPPHVPTTEDLRPPASFRNVSPVNSAAGSGRGTPTLVSPVSMRPPQSILSPISPDSPNRSRSPSKMMYSNGQRASSQGPPSRPGSVRPNGPYQTTPNASAINLARSTSPPMPNGILLNSPSRTSLAETLRPSVNPETQSIVSRTSKSHLTNPIKPPVDPAKAAARRASRTSLAGTINTANGGTSRAAKRNSLQSLAGASTMSPTVQALYGQHEKEWTRHRQSVTPEELVARGLDEGVFAGLK</sequence>
<feature type="compositionally biased region" description="Polar residues" evidence="1">
    <location>
        <begin position="540"/>
        <end position="553"/>
    </location>
</feature>
<dbReference type="InParanoid" id="A0A1V8TJC5"/>
<dbReference type="EMBL" id="NAJO01000006">
    <property type="protein sequence ID" value="OQO11485.1"/>
    <property type="molecule type" value="Genomic_DNA"/>
</dbReference>
<name>A0A1V8TJC5_9PEZI</name>
<proteinExistence type="predicted"/>
<evidence type="ECO:0000313" key="3">
    <source>
        <dbReference type="Proteomes" id="UP000192596"/>
    </source>
</evidence>
<feature type="region of interest" description="Disordered" evidence="1">
    <location>
        <begin position="149"/>
        <end position="558"/>
    </location>
</feature>
<dbReference type="STRING" id="1507870.A0A1V8TJC5"/>
<feature type="compositionally biased region" description="Low complexity" evidence="1">
    <location>
        <begin position="420"/>
        <end position="434"/>
    </location>
</feature>
<gene>
    <name evidence="2" type="ORF">B0A48_03212</name>
</gene>
<feature type="compositionally biased region" description="Polar residues" evidence="1">
    <location>
        <begin position="437"/>
        <end position="449"/>
    </location>
</feature>
<feature type="compositionally biased region" description="Polar residues" evidence="1">
    <location>
        <begin position="388"/>
        <end position="397"/>
    </location>
</feature>
<feature type="compositionally biased region" description="Acidic residues" evidence="1">
    <location>
        <begin position="276"/>
        <end position="296"/>
    </location>
</feature>
<reference evidence="3" key="1">
    <citation type="submission" date="2017-03" db="EMBL/GenBank/DDBJ databases">
        <title>Genomes of endolithic fungi from Antarctica.</title>
        <authorList>
            <person name="Coleine C."/>
            <person name="Masonjones S."/>
            <person name="Stajich J.E."/>
        </authorList>
    </citation>
    <scope>NUCLEOTIDE SEQUENCE [LARGE SCALE GENOMIC DNA]</scope>
    <source>
        <strain evidence="3">CCFEE 5527</strain>
    </source>
</reference>